<dbReference type="KEGG" id="dsa:Desal_3672"/>
<dbReference type="eggNOG" id="COG2230">
    <property type="taxonomic scope" value="Bacteria"/>
</dbReference>
<evidence type="ECO:0000313" key="1">
    <source>
        <dbReference type="EMBL" id="ACS81718.1"/>
    </source>
</evidence>
<gene>
    <name evidence="1" type="ordered locus">Desal_3672</name>
</gene>
<dbReference type="SUPFAM" id="SSF53335">
    <property type="entry name" value="S-adenosyl-L-methionine-dependent methyltransferases"/>
    <property type="match status" value="1"/>
</dbReference>
<sequence length="230" mass="26586">MSNILNKFPKKRPPLSDEMQKIYHEHYKANREGDTAASFVATTLEKWMHIKIAELKTEGNILEIGAGTLNHIPYENNFTSYDIVEPYEGLYKGSGNLKHVRNIYSNINELPETQYDRILSVAAFEHICELPDLVSQCRNLLKPDGVLQVAIPSEGTPLWYLAQLIGTGLEFRLKYKLDYFELIRHEHVNTAKEITEVLSHYFNDIKIKTFGVCPYLSLYQYLECRNTPEN</sequence>
<keyword evidence="1" id="KW-0489">Methyltransferase</keyword>
<dbReference type="Pfam" id="PF13489">
    <property type="entry name" value="Methyltransf_23"/>
    <property type="match status" value="1"/>
</dbReference>
<organism evidence="1 2">
    <name type="scientific">Maridesulfovibrio salexigens (strain ATCC 14822 / DSM 2638 / NCIMB 8403 / VKM B-1763)</name>
    <name type="common">Desulfovibrio salexigens</name>
    <dbReference type="NCBI Taxonomy" id="526222"/>
    <lineage>
        <taxon>Bacteria</taxon>
        <taxon>Pseudomonadati</taxon>
        <taxon>Thermodesulfobacteriota</taxon>
        <taxon>Desulfovibrionia</taxon>
        <taxon>Desulfovibrionales</taxon>
        <taxon>Desulfovibrionaceae</taxon>
        <taxon>Maridesulfovibrio</taxon>
    </lineage>
</organism>
<name>C6BU09_MARSD</name>
<dbReference type="Gene3D" id="3.40.50.150">
    <property type="entry name" value="Vaccinia Virus protein VP39"/>
    <property type="match status" value="1"/>
</dbReference>
<protein>
    <submittedName>
        <fullName evidence="1">Methyltransferase type 12</fullName>
    </submittedName>
</protein>
<dbReference type="AlphaFoldDB" id="C6BU09"/>
<dbReference type="Proteomes" id="UP000002601">
    <property type="component" value="Chromosome"/>
</dbReference>
<dbReference type="OrthoDB" id="1493804at2"/>
<keyword evidence="2" id="KW-1185">Reference proteome</keyword>
<dbReference type="STRING" id="526222.Desal_3672"/>
<dbReference type="GO" id="GO:0008168">
    <property type="term" value="F:methyltransferase activity"/>
    <property type="evidence" value="ECO:0007669"/>
    <property type="project" value="UniProtKB-KW"/>
</dbReference>
<dbReference type="GO" id="GO:0032259">
    <property type="term" value="P:methylation"/>
    <property type="evidence" value="ECO:0007669"/>
    <property type="project" value="UniProtKB-KW"/>
</dbReference>
<dbReference type="EMBL" id="CP001649">
    <property type="protein sequence ID" value="ACS81718.1"/>
    <property type="molecule type" value="Genomic_DNA"/>
</dbReference>
<evidence type="ECO:0000313" key="2">
    <source>
        <dbReference type="Proteomes" id="UP000002601"/>
    </source>
</evidence>
<reference evidence="1 2" key="1">
    <citation type="submission" date="2009-06" db="EMBL/GenBank/DDBJ databases">
        <title>Complete sequence of Desulfovibrio salexigens DSM 2638.</title>
        <authorList>
            <consortium name="US DOE Joint Genome Institute"/>
            <person name="Lucas S."/>
            <person name="Copeland A."/>
            <person name="Lapidus A."/>
            <person name="Glavina del Rio T."/>
            <person name="Tice H."/>
            <person name="Bruce D."/>
            <person name="Goodwin L."/>
            <person name="Pitluck S."/>
            <person name="Munk A.C."/>
            <person name="Brettin T."/>
            <person name="Detter J.C."/>
            <person name="Han C."/>
            <person name="Tapia R."/>
            <person name="Larimer F."/>
            <person name="Land M."/>
            <person name="Hauser L."/>
            <person name="Kyrpides N."/>
            <person name="Anderson I."/>
            <person name="Wall J.D."/>
            <person name="Arkin A.P."/>
            <person name="Dehal P."/>
            <person name="Chivian D."/>
            <person name="Giles B."/>
            <person name="Hazen T.C."/>
        </authorList>
    </citation>
    <scope>NUCLEOTIDE SEQUENCE [LARGE SCALE GENOMIC DNA]</scope>
    <source>
        <strain evidence="2">ATCC 14822 / DSM 2638 / NCIMB 8403 / VKM B-1763</strain>
    </source>
</reference>
<dbReference type="RefSeq" id="WP_015853534.1">
    <property type="nucleotide sequence ID" value="NC_012881.1"/>
</dbReference>
<keyword evidence="1" id="KW-0808">Transferase</keyword>
<accession>C6BU09</accession>
<dbReference type="InterPro" id="IPR029063">
    <property type="entry name" value="SAM-dependent_MTases_sf"/>
</dbReference>
<proteinExistence type="predicted"/>
<dbReference type="CDD" id="cd02440">
    <property type="entry name" value="AdoMet_MTases"/>
    <property type="match status" value="1"/>
</dbReference>
<dbReference type="HOGENOM" id="CLU_096789_0_0_7"/>